<keyword evidence="6 17" id="KW-0732">Signal</keyword>
<evidence type="ECO:0000256" key="1">
    <source>
        <dbReference type="ARBA" id="ARBA00004127"/>
    </source>
</evidence>
<keyword evidence="13" id="KW-0325">Glycoprotein</keyword>
<dbReference type="Pfam" id="PF16414">
    <property type="entry name" value="NPC1_N"/>
    <property type="match status" value="1"/>
</dbReference>
<dbReference type="PANTHER" id="PTHR45727:SF2">
    <property type="entry name" value="NPC INTRACELLULAR CHOLESTEROL TRANSPORTER 1"/>
    <property type="match status" value="1"/>
</dbReference>
<dbReference type="GO" id="GO:0030299">
    <property type="term" value="P:intestinal cholesterol absorption"/>
    <property type="evidence" value="ECO:0007669"/>
    <property type="project" value="TreeGrafter"/>
</dbReference>
<keyword evidence="11" id="KW-1015">Disulfide bond</keyword>
<feature type="transmembrane region" description="Helical" evidence="16">
    <location>
        <begin position="1212"/>
        <end position="1237"/>
    </location>
</feature>
<dbReference type="Pfam" id="PF12349">
    <property type="entry name" value="Sterol-sensing"/>
    <property type="match status" value="1"/>
</dbReference>
<keyword evidence="20" id="KW-1185">Reference proteome</keyword>
<evidence type="ECO:0000256" key="11">
    <source>
        <dbReference type="ARBA" id="ARBA00023157"/>
    </source>
</evidence>
<dbReference type="InterPro" id="IPR004765">
    <property type="entry name" value="NPC1-like"/>
</dbReference>
<feature type="transmembrane region" description="Helical" evidence="16">
    <location>
        <begin position="835"/>
        <end position="855"/>
    </location>
</feature>
<dbReference type="GO" id="GO:0005886">
    <property type="term" value="C:plasma membrane"/>
    <property type="evidence" value="ECO:0007669"/>
    <property type="project" value="TreeGrafter"/>
</dbReference>
<evidence type="ECO:0000259" key="18">
    <source>
        <dbReference type="PROSITE" id="PS50156"/>
    </source>
</evidence>
<organism evidence="19">
    <name type="scientific">Medioppia subpectinata</name>
    <dbReference type="NCBI Taxonomy" id="1979941"/>
    <lineage>
        <taxon>Eukaryota</taxon>
        <taxon>Metazoa</taxon>
        <taxon>Ecdysozoa</taxon>
        <taxon>Arthropoda</taxon>
        <taxon>Chelicerata</taxon>
        <taxon>Arachnida</taxon>
        <taxon>Acari</taxon>
        <taxon>Acariformes</taxon>
        <taxon>Sarcoptiformes</taxon>
        <taxon>Oribatida</taxon>
        <taxon>Brachypylina</taxon>
        <taxon>Oppioidea</taxon>
        <taxon>Oppiidae</taxon>
        <taxon>Medioppia</taxon>
    </lineage>
</organism>
<dbReference type="InterPro" id="IPR032190">
    <property type="entry name" value="NPC1_N"/>
</dbReference>
<keyword evidence="3" id="KW-0813">Transport</keyword>
<dbReference type="Gene3D" id="1.20.1640.10">
    <property type="entry name" value="Multidrug efflux transporter AcrB transmembrane domain"/>
    <property type="match status" value="2"/>
</dbReference>
<dbReference type="GO" id="GO:0008203">
    <property type="term" value="P:cholesterol metabolic process"/>
    <property type="evidence" value="ECO:0007669"/>
    <property type="project" value="UniProtKB-KW"/>
</dbReference>
<dbReference type="Pfam" id="PF22314">
    <property type="entry name" value="NPC1_MLD"/>
    <property type="match status" value="1"/>
</dbReference>
<dbReference type="InterPro" id="IPR000731">
    <property type="entry name" value="SSD"/>
</dbReference>
<accession>A0A7R9KQT9</accession>
<evidence type="ECO:0000256" key="14">
    <source>
        <dbReference type="ARBA" id="ARBA00023221"/>
    </source>
</evidence>
<evidence type="ECO:0000256" key="9">
    <source>
        <dbReference type="ARBA" id="ARBA00023098"/>
    </source>
</evidence>
<keyword evidence="7 16" id="KW-1133">Transmembrane helix</keyword>
<dbReference type="GO" id="GO:0042632">
    <property type="term" value="P:cholesterol homeostasis"/>
    <property type="evidence" value="ECO:0007669"/>
    <property type="project" value="TreeGrafter"/>
</dbReference>
<dbReference type="PANTHER" id="PTHR45727">
    <property type="entry name" value="NPC INTRACELLULAR CHOLESTEROL TRANSPORTER 1"/>
    <property type="match status" value="1"/>
</dbReference>
<feature type="transmembrane region" description="Helical" evidence="16">
    <location>
        <begin position="258"/>
        <end position="287"/>
    </location>
</feature>
<dbReference type="GO" id="GO:0030301">
    <property type="term" value="P:cholesterol transport"/>
    <property type="evidence" value="ECO:0007669"/>
    <property type="project" value="UniProtKB-ARBA"/>
</dbReference>
<evidence type="ECO:0000256" key="6">
    <source>
        <dbReference type="ARBA" id="ARBA00022729"/>
    </source>
</evidence>
<dbReference type="FunFam" id="1.20.1640.10:FF:000010">
    <property type="entry name" value="NPC intracellular cholesterol transporter 1"/>
    <property type="match status" value="1"/>
</dbReference>
<dbReference type="InterPro" id="IPR053958">
    <property type="entry name" value="HMGCR/SNAP/NPC1-like_SSD"/>
</dbReference>
<feature type="transmembrane region" description="Helical" evidence="16">
    <location>
        <begin position="1120"/>
        <end position="1140"/>
    </location>
</feature>
<evidence type="ECO:0000256" key="2">
    <source>
        <dbReference type="ARBA" id="ARBA00005585"/>
    </source>
</evidence>
<keyword evidence="12" id="KW-1207">Sterol metabolism</keyword>
<evidence type="ECO:0000256" key="16">
    <source>
        <dbReference type="SAM" id="Phobius"/>
    </source>
</evidence>
<comment type="catalytic activity">
    <reaction evidence="15">
        <text>cholesterol(in) = cholesterol(out)</text>
        <dbReference type="Rhea" id="RHEA:39747"/>
        <dbReference type="ChEBI" id="CHEBI:16113"/>
    </reaction>
</comment>
<evidence type="ECO:0000256" key="4">
    <source>
        <dbReference type="ARBA" id="ARBA00022548"/>
    </source>
</evidence>
<dbReference type="GO" id="GO:0005319">
    <property type="term" value="F:lipid transporter activity"/>
    <property type="evidence" value="ECO:0007669"/>
    <property type="project" value="InterPro"/>
</dbReference>
<dbReference type="GO" id="GO:0012505">
    <property type="term" value="C:endomembrane system"/>
    <property type="evidence" value="ECO:0007669"/>
    <property type="project" value="UniProtKB-SubCell"/>
</dbReference>
<protein>
    <recommendedName>
        <fullName evidence="18">SSD domain-containing protein</fullName>
    </recommendedName>
</protein>
<dbReference type="EMBL" id="OC858401">
    <property type="protein sequence ID" value="CAD7626422.1"/>
    <property type="molecule type" value="Genomic_DNA"/>
</dbReference>
<feature type="transmembrane region" description="Helical" evidence="16">
    <location>
        <begin position="652"/>
        <end position="676"/>
    </location>
</feature>
<dbReference type="NCBIfam" id="TIGR00917">
    <property type="entry name" value="2A060601"/>
    <property type="match status" value="1"/>
</dbReference>
<feature type="transmembrane region" description="Helical" evidence="16">
    <location>
        <begin position="1172"/>
        <end position="1192"/>
    </location>
</feature>
<comment type="similarity">
    <text evidence="2">Belongs to the patched family.</text>
</comment>
<keyword evidence="10 16" id="KW-0472">Membrane</keyword>
<evidence type="ECO:0000256" key="12">
    <source>
        <dbReference type="ARBA" id="ARBA00023166"/>
    </source>
</evidence>
<keyword evidence="4" id="KW-0153">Cholesterol metabolism</keyword>
<reference evidence="19" key="1">
    <citation type="submission" date="2020-11" db="EMBL/GenBank/DDBJ databases">
        <authorList>
            <person name="Tran Van P."/>
        </authorList>
    </citation>
    <scope>NUCLEOTIDE SEQUENCE</scope>
</reference>
<evidence type="ECO:0000256" key="7">
    <source>
        <dbReference type="ARBA" id="ARBA00022989"/>
    </source>
</evidence>
<dbReference type="AlphaFoldDB" id="A0A7R9KQT9"/>
<dbReference type="OrthoDB" id="6510177at2759"/>
<evidence type="ECO:0000313" key="19">
    <source>
        <dbReference type="EMBL" id="CAD7626422.1"/>
    </source>
</evidence>
<feature type="transmembrane region" description="Helical" evidence="16">
    <location>
        <begin position="619"/>
        <end position="640"/>
    </location>
</feature>
<evidence type="ECO:0000313" key="20">
    <source>
        <dbReference type="Proteomes" id="UP000759131"/>
    </source>
</evidence>
<feature type="transmembrane region" description="Helical" evidence="16">
    <location>
        <begin position="762"/>
        <end position="783"/>
    </location>
</feature>
<keyword evidence="5 16" id="KW-0812">Transmembrane</keyword>
<evidence type="ECO:0000256" key="8">
    <source>
        <dbReference type="ARBA" id="ARBA00023055"/>
    </source>
</evidence>
<dbReference type="SUPFAM" id="SSF82866">
    <property type="entry name" value="Multidrug efflux transporter AcrB transmembrane domain"/>
    <property type="match status" value="2"/>
</dbReference>
<keyword evidence="8" id="KW-0445">Lipid transport</keyword>
<feature type="transmembrane region" description="Helical" evidence="16">
    <location>
        <begin position="356"/>
        <end position="377"/>
    </location>
</feature>
<dbReference type="Proteomes" id="UP000759131">
    <property type="component" value="Unassembled WGS sequence"/>
</dbReference>
<feature type="domain" description="SSD" evidence="18">
    <location>
        <begin position="618"/>
        <end position="783"/>
    </location>
</feature>
<keyword evidence="14" id="KW-0753">Steroid metabolism</keyword>
<evidence type="ECO:0000256" key="5">
    <source>
        <dbReference type="ARBA" id="ARBA00022692"/>
    </source>
</evidence>
<dbReference type="GO" id="GO:0015485">
    <property type="term" value="F:cholesterol binding"/>
    <property type="evidence" value="ECO:0007669"/>
    <property type="project" value="TreeGrafter"/>
</dbReference>
<feature type="signal peptide" evidence="17">
    <location>
        <begin position="1"/>
        <end position="21"/>
    </location>
</feature>
<dbReference type="InterPro" id="IPR053956">
    <property type="entry name" value="NPC1_MLD"/>
</dbReference>
<evidence type="ECO:0000256" key="13">
    <source>
        <dbReference type="ARBA" id="ARBA00023180"/>
    </source>
</evidence>
<comment type="subcellular location">
    <subcellularLocation>
        <location evidence="1">Endomembrane system</location>
        <topology evidence="1">Multi-pass membrane protein</topology>
    </subcellularLocation>
</comment>
<evidence type="ECO:0000256" key="17">
    <source>
        <dbReference type="SAM" id="SignalP"/>
    </source>
</evidence>
<feature type="transmembrane region" description="Helical" evidence="16">
    <location>
        <begin position="682"/>
        <end position="704"/>
    </location>
</feature>
<dbReference type="EMBL" id="CAJPIZ010003826">
    <property type="protein sequence ID" value="CAG2106852.1"/>
    <property type="molecule type" value="Genomic_DNA"/>
</dbReference>
<dbReference type="FunFam" id="1.20.1640.10:FF:000008">
    <property type="entry name" value="NPC intracellular cholesterol transporter 1"/>
    <property type="match status" value="1"/>
</dbReference>
<gene>
    <name evidence="19" type="ORF">OSB1V03_LOCUS6855</name>
</gene>
<feature type="transmembrane region" description="Helical" evidence="16">
    <location>
        <begin position="1147"/>
        <end position="1166"/>
    </location>
</feature>
<feature type="transmembrane region" description="Helical" evidence="16">
    <location>
        <begin position="1249"/>
        <end position="1272"/>
    </location>
</feature>
<evidence type="ECO:0000256" key="10">
    <source>
        <dbReference type="ARBA" id="ARBA00023136"/>
    </source>
</evidence>
<name>A0A7R9KQT9_9ACAR</name>
<evidence type="ECO:0000256" key="15">
    <source>
        <dbReference type="ARBA" id="ARBA00034049"/>
    </source>
</evidence>
<keyword evidence="9" id="KW-0443">Lipid metabolism</keyword>
<proteinExistence type="inferred from homology"/>
<dbReference type="PROSITE" id="PS50156">
    <property type="entry name" value="SSD"/>
    <property type="match status" value="1"/>
</dbReference>
<evidence type="ECO:0000256" key="3">
    <source>
        <dbReference type="ARBA" id="ARBA00022448"/>
    </source>
</evidence>
<sequence>MLKTIICLVLCLILLPECKSAANNCLFRGKCGECDDCTYGQFPIPCLVDEPPVHLDEEHADQLKQLAPELFTDADPVFCCDEQQVTDIIAQTGFAVFTKRCPSCFVNFAKIFVHMSCNPNHSQFLKVTGSKTAQSDPNKLMLTQLSYYMSDNYANGAYNSCVNVQFPSAGSTVMQLLCGIYGAADCSPARFLESLGAVHTSPFEINFHLSERTPESEMNVKPVGCNEVPKGFSNQTCSCADCPVKCDPKPYPMPVKPWIIWGVDGMWLIMGFVYYLIVVIIIGVFIFNYYKSTSGHILLVPNFDDDLPNETLLETKPLLFTRITDKLLTIGSKFDHIIRTGFKNYGVLCSRKPFTFILPVIGVALALGLSVGVLTHFTPMTDPVSLWSAPNSRARTEKDFFDRHFNPFYRIQQIIIHPKTESSIIHINPNNSSQTITFGPAFNKDFLLRVLELQTKVTNITAKVNGQDVVLTDLCFAPMKNNICAIQSPLGYFQSKAANIDKIVNKYNYLDHFYSCLKNPTLQNDTELSMSCSGSYGGPVFPNVVFGDFSGNNYKSARSVVITIMLNNHIDKKDNIPAMAWEQLFLNLLHQYNTSDFNIVYYSERSLEDELDRQSRSSLVTIAISYIVMFVYISIALGRFTSVQRLFIDSKIILGLCGVIIVLLSVTASIGLLSFLGVKSTLIIVEVIPFLVLAVGVDNIFLLVQNLQRQEFRADIPVEQRFGTVLESIAPSILLATIAESSCFFLGALTDMPAVRVFALNAGLALLIAFVLQMIVFIPLLVFDTYRQLNNRYELLCCLKLSKRHDLEEEPESDSNGLLYKFFEHIYAPLLMKDYIRLPVIIVFLGWFCTSVAVINKLDVGLDQQLSMPSDSYLLPYFEAQTKSLGVGPPVYFVVRSDFDYAHKQKLICNSAGCSANSLGALLTDASKHPNQTFIAGSVANNWVDDYIGWASDKKCCREKETKDGPAFCDSTEKNPNCTYCKGLYDSEIEAEIFPDMFNHSYLNQYLNDIPNAFCSKGGGPAYGAAVDWLWGTNQTDHNQTHHMNDTILIKASSFSTYHTVMRSSHDFIYALKNARILAESLTQSINADNKADDHYVEVFPYSIFYVFYEQYLTIWTDTITNLVITISAIFVVTFIFLGFDLISSLIVIAMIVAIVVNLMGFMFWWNISLNAVSLVNLVMSVGISVEFCSHITRGYVMSERPTRVERAEDSLATMGSSVLSGITFTKFGGIAVLGFASSKIFQIFYFRMYLGIVLIGALHGLLFLPVILSLIGSQLRHR</sequence>
<feature type="chain" id="PRO_5035680252" description="SSD domain-containing protein" evidence="17">
    <location>
        <begin position="22"/>
        <end position="1279"/>
    </location>
</feature>